<evidence type="ECO:0000313" key="4">
    <source>
        <dbReference type="Proteomes" id="UP000580517"/>
    </source>
</evidence>
<dbReference type="PANTHER" id="PTHR15629:SF2">
    <property type="entry name" value="SH3 DOMAIN-CONTAINING YSC84-LIKE PROTEIN 1"/>
    <property type="match status" value="1"/>
</dbReference>
<dbReference type="InterPro" id="IPR007461">
    <property type="entry name" value="Ysc84_actin-binding"/>
</dbReference>
<dbReference type="EMBL" id="JACCEW010000001">
    <property type="protein sequence ID" value="NYT36079.1"/>
    <property type="molecule type" value="Genomic_DNA"/>
</dbReference>
<dbReference type="PANTHER" id="PTHR15629">
    <property type="entry name" value="SH3YL1 PROTEIN"/>
    <property type="match status" value="1"/>
</dbReference>
<evidence type="ECO:0000259" key="2">
    <source>
        <dbReference type="Pfam" id="PF04366"/>
    </source>
</evidence>
<dbReference type="Proteomes" id="UP000580517">
    <property type="component" value="Unassembled WGS sequence"/>
</dbReference>
<name>A0A853F7Y0_9BURK</name>
<comment type="caution">
    <text evidence="3">The sequence shown here is derived from an EMBL/GenBank/DDBJ whole genome shotgun (WGS) entry which is preliminary data.</text>
</comment>
<dbReference type="GO" id="GO:0035091">
    <property type="term" value="F:phosphatidylinositol binding"/>
    <property type="evidence" value="ECO:0007669"/>
    <property type="project" value="TreeGrafter"/>
</dbReference>
<dbReference type="AlphaFoldDB" id="A0A853F7Y0"/>
<feature type="domain" description="Ysc84 actin-binding" evidence="2">
    <location>
        <begin position="109"/>
        <end position="195"/>
    </location>
</feature>
<feature type="chain" id="PRO_5032989008" evidence="1">
    <location>
        <begin position="25"/>
        <end position="199"/>
    </location>
</feature>
<gene>
    <name evidence="3" type="ORF">H0A68_04275</name>
</gene>
<sequence>MHEQMKSRKLIAAVALGVATLAFSGCTTTFPQGGEKTIAEKHATIDSRADNVLNRLYEASPDAKSAVAKAKGVLIFPKIMSGGLVVGLEHGDGVLRVNGQNQGYYTTASGSIGLQAGVQSRAMVLLFMTQEALDDFRNSEEGWTVGAGATVAVAKIGANGLIDSDTLTKPVVAFVMTNAGLAAGVSLKGTKITKMEEGQ</sequence>
<keyword evidence="4" id="KW-1185">Reference proteome</keyword>
<dbReference type="CDD" id="cd11524">
    <property type="entry name" value="SYLF"/>
    <property type="match status" value="1"/>
</dbReference>
<reference evidence="3 4" key="1">
    <citation type="submission" date="2020-07" db="EMBL/GenBank/DDBJ databases">
        <title>Taxonomic revisions and descriptions of new bacterial species based on genomic comparisons in the high-G+C-content subgroup of the family Alcaligenaceae.</title>
        <authorList>
            <person name="Szabo A."/>
            <person name="Felfoldi T."/>
        </authorList>
    </citation>
    <scope>NUCLEOTIDE SEQUENCE [LARGE SCALE GENOMIC DNA]</scope>
    <source>
        <strain evidence="3 4">DSM 25264</strain>
    </source>
</reference>
<evidence type="ECO:0000313" key="3">
    <source>
        <dbReference type="EMBL" id="NYT36079.1"/>
    </source>
</evidence>
<dbReference type="PROSITE" id="PS51257">
    <property type="entry name" value="PROKAR_LIPOPROTEIN"/>
    <property type="match status" value="1"/>
</dbReference>
<organism evidence="3 4">
    <name type="scientific">Allopusillimonas soli</name>
    <dbReference type="NCBI Taxonomy" id="659016"/>
    <lineage>
        <taxon>Bacteria</taxon>
        <taxon>Pseudomonadati</taxon>
        <taxon>Pseudomonadota</taxon>
        <taxon>Betaproteobacteria</taxon>
        <taxon>Burkholderiales</taxon>
        <taxon>Alcaligenaceae</taxon>
        <taxon>Allopusillimonas</taxon>
    </lineage>
</organism>
<feature type="signal peptide" evidence="1">
    <location>
        <begin position="1"/>
        <end position="24"/>
    </location>
</feature>
<accession>A0A853F7Y0</accession>
<dbReference type="OrthoDB" id="198978at2"/>
<keyword evidence="1" id="KW-0732">Signal</keyword>
<evidence type="ECO:0000256" key="1">
    <source>
        <dbReference type="SAM" id="SignalP"/>
    </source>
</evidence>
<proteinExistence type="predicted"/>
<dbReference type="Pfam" id="PF04366">
    <property type="entry name" value="Ysc84"/>
    <property type="match status" value="1"/>
</dbReference>
<protein>
    <submittedName>
        <fullName evidence="3">Twin-arginine translocation pathway signal</fullName>
    </submittedName>
</protein>
<dbReference type="InterPro" id="IPR051702">
    <property type="entry name" value="SH3_domain_YSC84-like"/>
</dbReference>